<dbReference type="InterPro" id="IPR036390">
    <property type="entry name" value="WH_DNA-bd_sf"/>
</dbReference>
<keyword evidence="3" id="KW-0832">Ubl conjugation</keyword>
<feature type="domain" description="Cullin family profile" evidence="6">
    <location>
        <begin position="434"/>
        <end position="666"/>
    </location>
</feature>
<dbReference type="OrthoDB" id="27073at2759"/>
<dbReference type="FunFam" id="1.20.1310.10:FF:000002">
    <property type="entry name" value="cullin-3 isoform X1"/>
    <property type="match status" value="1"/>
</dbReference>
<evidence type="ECO:0000256" key="2">
    <source>
        <dbReference type="ARBA" id="ARBA00022499"/>
    </source>
</evidence>
<evidence type="ECO:0000259" key="6">
    <source>
        <dbReference type="PROSITE" id="PS50069"/>
    </source>
</evidence>
<name>A0A4S2MNE1_9PEZI</name>
<dbReference type="InterPro" id="IPR016158">
    <property type="entry name" value="Cullin_homology"/>
</dbReference>
<dbReference type="InterPro" id="IPR036388">
    <property type="entry name" value="WH-like_DNA-bd_sf"/>
</dbReference>
<evidence type="ECO:0000256" key="1">
    <source>
        <dbReference type="ARBA" id="ARBA00006019"/>
    </source>
</evidence>
<dbReference type="SMART" id="SM00884">
    <property type="entry name" value="Cullin_Nedd8"/>
    <property type="match status" value="1"/>
</dbReference>
<reference evidence="7 8" key="1">
    <citation type="submission" date="2019-04" db="EMBL/GenBank/DDBJ databases">
        <title>Comparative genomics and transcriptomics to analyze fruiting body development in filamentous ascomycetes.</title>
        <authorList>
            <consortium name="DOE Joint Genome Institute"/>
            <person name="Lutkenhaus R."/>
            <person name="Traeger S."/>
            <person name="Breuer J."/>
            <person name="Kuo A."/>
            <person name="Lipzen A."/>
            <person name="Pangilinan J."/>
            <person name="Dilworth D."/>
            <person name="Sandor L."/>
            <person name="Poggeler S."/>
            <person name="Barry K."/>
            <person name="Grigoriev I.V."/>
            <person name="Nowrousian M."/>
        </authorList>
    </citation>
    <scope>NUCLEOTIDE SEQUENCE [LARGE SCALE GENOMIC DNA]</scope>
    <source>
        <strain evidence="7 8">CBS 389.68</strain>
    </source>
</reference>
<dbReference type="SMART" id="SM00182">
    <property type="entry name" value="CULLIN"/>
    <property type="match status" value="1"/>
</dbReference>
<dbReference type="Pfam" id="PF10557">
    <property type="entry name" value="Cullin_Nedd8"/>
    <property type="match status" value="1"/>
</dbReference>
<gene>
    <name evidence="7" type="ORF">EX30DRAFT_133470</name>
</gene>
<dbReference type="SUPFAM" id="SSF74788">
    <property type="entry name" value="Cullin repeat-like"/>
    <property type="match status" value="1"/>
</dbReference>
<dbReference type="Pfam" id="PF26557">
    <property type="entry name" value="Cullin_AB"/>
    <property type="match status" value="1"/>
</dbReference>
<dbReference type="PROSITE" id="PS01256">
    <property type="entry name" value="CULLIN_1"/>
    <property type="match status" value="1"/>
</dbReference>
<comment type="similarity">
    <text evidence="1 4 5">Belongs to the cullin family.</text>
</comment>
<dbReference type="GO" id="GO:0031461">
    <property type="term" value="C:cullin-RING ubiquitin ligase complex"/>
    <property type="evidence" value="ECO:0007669"/>
    <property type="project" value="InterPro"/>
</dbReference>
<keyword evidence="8" id="KW-1185">Reference proteome</keyword>
<dbReference type="Gene3D" id="3.30.230.130">
    <property type="entry name" value="Cullin, Chain C, Domain 2"/>
    <property type="match status" value="1"/>
</dbReference>
<dbReference type="GO" id="GO:0006511">
    <property type="term" value="P:ubiquitin-dependent protein catabolic process"/>
    <property type="evidence" value="ECO:0007669"/>
    <property type="project" value="InterPro"/>
</dbReference>
<dbReference type="InterPro" id="IPR001373">
    <property type="entry name" value="Cullin_N"/>
</dbReference>
<dbReference type="PANTHER" id="PTHR11932">
    <property type="entry name" value="CULLIN"/>
    <property type="match status" value="1"/>
</dbReference>
<dbReference type="InterPro" id="IPR019559">
    <property type="entry name" value="Cullin_neddylation_domain"/>
</dbReference>
<evidence type="ECO:0000256" key="4">
    <source>
        <dbReference type="PROSITE-ProRule" id="PRU00330"/>
    </source>
</evidence>
<dbReference type="FunCoup" id="A0A4S2MNE1">
    <property type="interactions" value="798"/>
</dbReference>
<accession>A0A4S2MNE1</accession>
<dbReference type="InterPro" id="IPR045093">
    <property type="entry name" value="Cullin"/>
</dbReference>
<dbReference type="InParanoid" id="A0A4S2MNE1"/>
<dbReference type="EMBL" id="ML220139">
    <property type="protein sequence ID" value="TGZ78661.1"/>
    <property type="molecule type" value="Genomic_DNA"/>
</dbReference>
<dbReference type="InterPro" id="IPR059120">
    <property type="entry name" value="Cullin-like_AB"/>
</dbReference>
<keyword evidence="2" id="KW-1017">Isopeptide bond</keyword>
<sequence>MNRGRGRIRPPRRGLVTDHVDFDDTWGILSQSLKQIYSKDASALSFEALYRNAYKLVLKKFGERLYAEVKMLVEEHLKGVASVRVRPLVPSVMVTGNTALGNTAAIERRLGGTRFLEGLQGVWQDHQLCMGMITDVLMYLNRIYCLDRGLPTTYAVGMDLFREQILRHKTYNIGRALNTVILSQIKMERDGDIIDHGPIRSCVHMLESLYETLEEREDEKVYLTSFEGEFIDASKEFYLKEGQRLLQECDAATYLRKTETRLAQERDRCTKSISTLTLHKIEKVVDEFLIEKNIRAVMEMDSGIRFMLDNDKIDDLKLMYMLILRVDPDAKIMKEMVSARIVEQGKDVNSNLQNAPAEAASTAPGVPSTSAAAAAAKDEKAASSATAMAIRWVNEILMLKDKYDKIWESAFHKDKSMQTTITRAFTKFINELSVAPEYISLFIDDNLRQGIKGIDETDVDVILDKAVTLFRYLSDKDIFERHYKTHLSRRLLMNRSLSHDAERQMIGKLKMEVGVQFTSKLEGMFKDMDSSNELTTEYRQGPGADNKIDFSIHVLTTTYWPTKVVGQEDKTCTYPTEIEALRESFSAYYLKRHNGRKLIFKPNMGTADLKATFSGKKHEINVSTYGMVILLAFNSLPQGSSLSFSELQTITSIPTDDLRRNLQSLYIPAKTRLLLKTPKSKGIDPADRFCINDSFSSKYLRFKVGIIAVNKAETEKEKKNTDEEVERDRGIQIEACVVRVMKSRKKLNHQELMMEVVNQLKSRFTPDIASVKKRIEMLIEREYLERVEGDRETYKYLA</sequence>
<evidence type="ECO:0000313" key="8">
    <source>
        <dbReference type="Proteomes" id="UP000298138"/>
    </source>
</evidence>
<dbReference type="InterPro" id="IPR016157">
    <property type="entry name" value="Cullin_CS"/>
</dbReference>
<dbReference type="InterPro" id="IPR016159">
    <property type="entry name" value="Cullin_repeat-like_dom_sf"/>
</dbReference>
<dbReference type="Gene3D" id="1.10.10.10">
    <property type="entry name" value="Winged helix-like DNA-binding domain superfamily/Winged helix DNA-binding domain"/>
    <property type="match status" value="1"/>
</dbReference>
<dbReference type="FunFam" id="1.20.1310.10:FF:000036">
    <property type="entry name" value="SCF ubiquitin ligase subunit CulC, putative"/>
    <property type="match status" value="1"/>
</dbReference>
<dbReference type="PROSITE" id="PS50069">
    <property type="entry name" value="CULLIN_2"/>
    <property type="match status" value="1"/>
</dbReference>
<dbReference type="GO" id="GO:0031625">
    <property type="term" value="F:ubiquitin protein ligase binding"/>
    <property type="evidence" value="ECO:0007669"/>
    <property type="project" value="InterPro"/>
</dbReference>
<dbReference type="STRING" id="341454.A0A4S2MNE1"/>
<proteinExistence type="inferred from homology"/>
<dbReference type="FunFam" id="1.20.1310.10:FF:000001">
    <property type="entry name" value="Cullin 3"/>
    <property type="match status" value="1"/>
</dbReference>
<protein>
    <submittedName>
        <fullName evidence="7">Cullin-domain-containing protein</fullName>
    </submittedName>
</protein>
<dbReference type="FunFam" id="1.10.10.10:FF:000014">
    <property type="entry name" value="Cullin 1"/>
    <property type="match status" value="1"/>
</dbReference>
<dbReference type="SUPFAM" id="SSF75632">
    <property type="entry name" value="Cullin homology domain"/>
    <property type="match status" value="1"/>
</dbReference>
<dbReference type="Gene3D" id="1.20.1310.10">
    <property type="entry name" value="Cullin Repeats"/>
    <property type="match status" value="4"/>
</dbReference>
<organism evidence="7 8">
    <name type="scientific">Ascodesmis nigricans</name>
    <dbReference type="NCBI Taxonomy" id="341454"/>
    <lineage>
        <taxon>Eukaryota</taxon>
        <taxon>Fungi</taxon>
        <taxon>Dikarya</taxon>
        <taxon>Ascomycota</taxon>
        <taxon>Pezizomycotina</taxon>
        <taxon>Pezizomycetes</taxon>
        <taxon>Pezizales</taxon>
        <taxon>Ascodesmidaceae</taxon>
        <taxon>Ascodesmis</taxon>
    </lineage>
</organism>
<evidence type="ECO:0000256" key="5">
    <source>
        <dbReference type="RuleBase" id="RU003829"/>
    </source>
</evidence>
<dbReference type="SUPFAM" id="SSF46785">
    <property type="entry name" value="Winged helix' DNA-binding domain"/>
    <property type="match status" value="1"/>
</dbReference>
<evidence type="ECO:0000256" key="3">
    <source>
        <dbReference type="ARBA" id="ARBA00022843"/>
    </source>
</evidence>
<dbReference type="AlphaFoldDB" id="A0A4S2MNE1"/>
<dbReference type="Proteomes" id="UP000298138">
    <property type="component" value="Unassembled WGS sequence"/>
</dbReference>
<dbReference type="InterPro" id="IPR036317">
    <property type="entry name" value="Cullin_homology_sf"/>
</dbReference>
<evidence type="ECO:0000313" key="7">
    <source>
        <dbReference type="EMBL" id="TGZ78661.1"/>
    </source>
</evidence>
<dbReference type="Pfam" id="PF00888">
    <property type="entry name" value="Cullin"/>
    <property type="match status" value="1"/>
</dbReference>